<dbReference type="PANTHER" id="PTHR33841">
    <property type="entry name" value="DNA METHYLTRANSFERASE YEEA-RELATED"/>
    <property type="match status" value="1"/>
</dbReference>
<reference evidence="7 8" key="1">
    <citation type="submission" date="2016-10" db="EMBL/GenBank/DDBJ databases">
        <authorList>
            <person name="de Groot N.N."/>
        </authorList>
    </citation>
    <scope>NUCLEOTIDE SEQUENCE [LARGE SCALE GENOMIC DNA]</scope>
    <source>
        <strain evidence="7 8">CGMCC 1.7031</strain>
    </source>
</reference>
<comment type="catalytic activity">
    <reaction evidence="5">
        <text>a 2'-deoxyadenosine in DNA + S-adenosyl-L-methionine = an N(6)-methyl-2'-deoxyadenosine in DNA + S-adenosyl-L-homocysteine + H(+)</text>
        <dbReference type="Rhea" id="RHEA:15197"/>
        <dbReference type="Rhea" id="RHEA-COMP:12418"/>
        <dbReference type="Rhea" id="RHEA-COMP:12419"/>
        <dbReference type="ChEBI" id="CHEBI:15378"/>
        <dbReference type="ChEBI" id="CHEBI:57856"/>
        <dbReference type="ChEBI" id="CHEBI:59789"/>
        <dbReference type="ChEBI" id="CHEBI:90615"/>
        <dbReference type="ChEBI" id="CHEBI:90616"/>
        <dbReference type="EC" id="2.1.1.72"/>
    </reaction>
</comment>
<dbReference type="EMBL" id="FMVF01000049">
    <property type="protein sequence ID" value="SCZ01054.1"/>
    <property type="molecule type" value="Genomic_DNA"/>
</dbReference>
<name>A0A1G5KKZ6_9FLAO</name>
<dbReference type="Gene3D" id="3.40.50.150">
    <property type="entry name" value="Vaccinia Virus protein VP39"/>
    <property type="match status" value="1"/>
</dbReference>
<accession>A0A1G5KKZ6</accession>
<dbReference type="SUPFAM" id="SSF53335">
    <property type="entry name" value="S-adenosyl-L-methionine-dependent methyltransferases"/>
    <property type="match status" value="1"/>
</dbReference>
<organism evidence="7 8">
    <name type="scientific">Flavobacterium caeni</name>
    <dbReference type="NCBI Taxonomy" id="490189"/>
    <lineage>
        <taxon>Bacteria</taxon>
        <taxon>Pseudomonadati</taxon>
        <taxon>Bacteroidota</taxon>
        <taxon>Flavobacteriia</taxon>
        <taxon>Flavobacteriales</taxon>
        <taxon>Flavobacteriaceae</taxon>
        <taxon>Flavobacterium</taxon>
    </lineage>
</organism>
<keyword evidence="2 7" id="KW-0489">Methyltransferase</keyword>
<dbReference type="InterPro" id="IPR002052">
    <property type="entry name" value="DNA_methylase_N6_adenine_CS"/>
</dbReference>
<proteinExistence type="predicted"/>
<dbReference type="PANTHER" id="PTHR33841:SF1">
    <property type="entry name" value="DNA METHYLTRANSFERASE A"/>
    <property type="match status" value="1"/>
</dbReference>
<dbReference type="InterPro" id="IPR050953">
    <property type="entry name" value="N4_N6_ade-DNA_methylase"/>
</dbReference>
<evidence type="ECO:0000256" key="3">
    <source>
        <dbReference type="ARBA" id="ARBA00022679"/>
    </source>
</evidence>
<feature type="domain" description="Type II methyltransferase M.TaqI-like" evidence="6">
    <location>
        <begin position="327"/>
        <end position="504"/>
    </location>
</feature>
<feature type="non-terminal residue" evidence="7">
    <location>
        <position position="1"/>
    </location>
</feature>
<evidence type="ECO:0000256" key="1">
    <source>
        <dbReference type="ARBA" id="ARBA00011900"/>
    </source>
</evidence>
<keyword evidence="8" id="KW-1185">Reference proteome</keyword>
<dbReference type="GO" id="GO:0006304">
    <property type="term" value="P:DNA modification"/>
    <property type="evidence" value="ECO:0007669"/>
    <property type="project" value="InterPro"/>
</dbReference>
<gene>
    <name evidence="7" type="ORF">SAMN02927903_03353</name>
</gene>
<dbReference type="GO" id="GO:0003676">
    <property type="term" value="F:nucleic acid binding"/>
    <property type="evidence" value="ECO:0007669"/>
    <property type="project" value="InterPro"/>
</dbReference>
<dbReference type="GO" id="GO:0032259">
    <property type="term" value="P:methylation"/>
    <property type="evidence" value="ECO:0007669"/>
    <property type="project" value="UniProtKB-KW"/>
</dbReference>
<dbReference type="InterPro" id="IPR029063">
    <property type="entry name" value="SAM-dependent_MTases_sf"/>
</dbReference>
<keyword evidence="3" id="KW-0808">Transferase</keyword>
<dbReference type="PROSITE" id="PS00092">
    <property type="entry name" value="N6_MTASE"/>
    <property type="match status" value="1"/>
</dbReference>
<evidence type="ECO:0000259" key="6">
    <source>
        <dbReference type="Pfam" id="PF07669"/>
    </source>
</evidence>
<keyword evidence="4" id="KW-0949">S-adenosyl-L-methionine</keyword>
<dbReference type="PRINTS" id="PR00507">
    <property type="entry name" value="N12N6MTFRASE"/>
</dbReference>
<evidence type="ECO:0000313" key="7">
    <source>
        <dbReference type="EMBL" id="SCZ01054.1"/>
    </source>
</evidence>
<evidence type="ECO:0000256" key="2">
    <source>
        <dbReference type="ARBA" id="ARBA00022603"/>
    </source>
</evidence>
<evidence type="ECO:0000256" key="5">
    <source>
        <dbReference type="ARBA" id="ARBA00047942"/>
    </source>
</evidence>
<sequence length="981" mass="113605">KLRILFNILNFGIMHTFFTVFYCLNQTAQRVNIFSLINLTLGKTWKSLYDKHYKNVPKVDRYLLNNIIDARRILIANDGLQLPPKIANRLIGRLLFIRYLIDRRVEFTGQQFLQGDEKISRQISLNEMIKSKEKLYSFFGYLNSKFSGDLFPLTEELVDSETGEIFIHHEQESVKDEHLVVLYDLFSGSSFFKSGSTYKGYFVQKSLFMVYDFEIIPVELISNIYENFIGKEDENQNVLLENFYSTTKQFEIKAYYTPPFIVDYILSQTVSPYLENSRSSDCKVLDPSCGSGIFLVETLRKIIEKELKVMAPVEKLSNDRLWELVKNNIFGIDIDEDAIEITIFSLYITLLDYKSPKEIEDFTFEKLKHINLFGGSEYDFFNRTAIFNEKFSTDTRLDFIIGNPPWGEVKMSCYEKYISDRKVRQLEIGEQSIVNVIHPELPLAIGNKEISQAFLIRVSEFAINPNLKIALVVTGKSLYNSSVPAKKWREYFLSNFILTQVLELSGVNNKIVGGSQIFEGAKMAPAIFFYSIARTDAEIISNVVTHITVKPNRFFNYFRTIVIEKHDVKKILQKNFIPRLNGHDWLWKVMLHGNVLDFYFMLRLKSYRSIKTLMSEYNLDYKGGLKIKDGTNKNSTEEIRNFPFLNVESKKEFQPYHAAPSQTWDVTVQEIRTKNQNRSTERNLIDAEGNVGYLPDIHYFTGEKLLVKKGLLEDFKAVAAYSNKNIAFTSTVCSIKTQVGFSQHQNTSLALKSIAGIVNSKFFTYYLLQTSSSAGIDRTRADFQEIFSAPAIEDQSLAEIVMDLQKKYSELSELFLQDHNYNEKVQQINRLESEVNLMVYDAFNLTDIEKSLINYATEISLPILKRYEETGYGNNNIFRALSTQNEIDTANLSNYANVFINHFKHRFNSNEQFFYVNIYIAEDFVGFQFVVDVMPANKQTIFFKNTEDSKLFDAIGNLGIHNVTRDLYIQQDVRGFSKNTF</sequence>
<evidence type="ECO:0000256" key="4">
    <source>
        <dbReference type="ARBA" id="ARBA00022691"/>
    </source>
</evidence>
<dbReference type="Proteomes" id="UP000199354">
    <property type="component" value="Unassembled WGS sequence"/>
</dbReference>
<dbReference type="AlphaFoldDB" id="A0A1G5KKZ6"/>
<evidence type="ECO:0000313" key="8">
    <source>
        <dbReference type="Proteomes" id="UP000199354"/>
    </source>
</evidence>
<dbReference type="InterPro" id="IPR011639">
    <property type="entry name" value="MethylTrfase_TaqI-like_dom"/>
</dbReference>
<dbReference type="EC" id="2.1.1.72" evidence="1"/>
<protein>
    <recommendedName>
        <fullName evidence="1">site-specific DNA-methyltransferase (adenine-specific)</fullName>
        <ecNumber evidence="1">2.1.1.72</ecNumber>
    </recommendedName>
</protein>
<dbReference type="GO" id="GO:0009007">
    <property type="term" value="F:site-specific DNA-methyltransferase (adenine-specific) activity"/>
    <property type="evidence" value="ECO:0007669"/>
    <property type="project" value="UniProtKB-EC"/>
</dbReference>
<dbReference type="STRING" id="490189.SAMN02927903_03353"/>
<dbReference type="Pfam" id="PF07669">
    <property type="entry name" value="Eco57I"/>
    <property type="match status" value="1"/>
</dbReference>